<dbReference type="EMBL" id="JAUEDM010000007">
    <property type="protein sequence ID" value="KAK3314422.1"/>
    <property type="molecule type" value="Genomic_DNA"/>
</dbReference>
<sequence length="335" mass="38637">MPRYLGRAGLNGAINTEVVPALERLVANPNYLQATRQRFGDEPPPYHSSTEEDEDVPPPMYQKIPAGSTLPKDITDIIDQPLDEKAKIEKFASTLECHHEIKSWLNEYYEGQWRRKILARHFVKRRWQKLGVWNPQWGIPGRFKPRAGDFPEYWKWKWQGDDTVYQDWKDEPVSRAVFLRHGLRRGEQGPLPPRSHITESTSVSQAESFITSRPWFVFRLDIHEEIARQATLPRALWRDYSAPRVGWKWRHESPSPEPEDLAQYNGIDDFDLTPSEIDAMETIPPPTPPRSPVYLRPTKSMSPPAPGSLFGPPLHRSSYPVTPLAVLAMSKETED</sequence>
<reference evidence="2" key="2">
    <citation type="submission" date="2023-06" db="EMBL/GenBank/DDBJ databases">
        <authorList>
            <consortium name="Lawrence Berkeley National Laboratory"/>
            <person name="Haridas S."/>
            <person name="Hensen N."/>
            <person name="Bonometti L."/>
            <person name="Westerberg I."/>
            <person name="Brannstrom I.O."/>
            <person name="Guillou S."/>
            <person name="Cros-Aarteil S."/>
            <person name="Calhoun S."/>
            <person name="Kuo A."/>
            <person name="Mondo S."/>
            <person name="Pangilinan J."/>
            <person name="Riley R."/>
            <person name="Labutti K."/>
            <person name="Andreopoulos B."/>
            <person name="Lipzen A."/>
            <person name="Chen C."/>
            <person name="Yanf M."/>
            <person name="Daum C."/>
            <person name="Ng V."/>
            <person name="Clum A."/>
            <person name="Steindorff A."/>
            <person name="Ohm R."/>
            <person name="Martin F."/>
            <person name="Silar P."/>
            <person name="Natvig D."/>
            <person name="Lalanne C."/>
            <person name="Gautier V."/>
            <person name="Ament-Velasquez S.L."/>
            <person name="Kruys A."/>
            <person name="Hutchinson M.I."/>
            <person name="Powell A.J."/>
            <person name="Barry K."/>
            <person name="Miller A.N."/>
            <person name="Grigoriev I.V."/>
            <person name="Debuchy R."/>
            <person name="Gladieux P."/>
            <person name="Thoren M.H."/>
            <person name="Johannesson H."/>
        </authorList>
    </citation>
    <scope>NUCLEOTIDE SEQUENCE</scope>
    <source>
        <strain evidence="2">CBS 118394</strain>
    </source>
</reference>
<accession>A0AAE0HWW2</accession>
<dbReference type="Proteomes" id="UP001283341">
    <property type="component" value="Unassembled WGS sequence"/>
</dbReference>
<dbReference type="AlphaFoldDB" id="A0AAE0HWW2"/>
<feature type="region of interest" description="Disordered" evidence="1">
    <location>
        <begin position="280"/>
        <end position="314"/>
    </location>
</feature>
<comment type="caution">
    <text evidence="2">The sequence shown here is derived from an EMBL/GenBank/DDBJ whole genome shotgun (WGS) entry which is preliminary data.</text>
</comment>
<organism evidence="2 3">
    <name type="scientific">Apodospora peruviana</name>
    <dbReference type="NCBI Taxonomy" id="516989"/>
    <lineage>
        <taxon>Eukaryota</taxon>
        <taxon>Fungi</taxon>
        <taxon>Dikarya</taxon>
        <taxon>Ascomycota</taxon>
        <taxon>Pezizomycotina</taxon>
        <taxon>Sordariomycetes</taxon>
        <taxon>Sordariomycetidae</taxon>
        <taxon>Sordariales</taxon>
        <taxon>Lasiosphaeriaceae</taxon>
        <taxon>Apodospora</taxon>
    </lineage>
</organism>
<feature type="region of interest" description="Disordered" evidence="1">
    <location>
        <begin position="36"/>
        <end position="68"/>
    </location>
</feature>
<protein>
    <submittedName>
        <fullName evidence="2">Uncharacterized protein</fullName>
    </submittedName>
</protein>
<reference evidence="2" key="1">
    <citation type="journal article" date="2023" name="Mol. Phylogenet. Evol.">
        <title>Genome-scale phylogeny and comparative genomics of the fungal order Sordariales.</title>
        <authorList>
            <person name="Hensen N."/>
            <person name="Bonometti L."/>
            <person name="Westerberg I."/>
            <person name="Brannstrom I.O."/>
            <person name="Guillou S."/>
            <person name="Cros-Aarteil S."/>
            <person name="Calhoun S."/>
            <person name="Haridas S."/>
            <person name="Kuo A."/>
            <person name="Mondo S."/>
            <person name="Pangilinan J."/>
            <person name="Riley R."/>
            <person name="LaButti K."/>
            <person name="Andreopoulos B."/>
            <person name="Lipzen A."/>
            <person name="Chen C."/>
            <person name="Yan M."/>
            <person name="Daum C."/>
            <person name="Ng V."/>
            <person name="Clum A."/>
            <person name="Steindorff A."/>
            <person name="Ohm R.A."/>
            <person name="Martin F."/>
            <person name="Silar P."/>
            <person name="Natvig D.O."/>
            <person name="Lalanne C."/>
            <person name="Gautier V."/>
            <person name="Ament-Velasquez S.L."/>
            <person name="Kruys A."/>
            <person name="Hutchinson M.I."/>
            <person name="Powell A.J."/>
            <person name="Barry K."/>
            <person name="Miller A.N."/>
            <person name="Grigoriev I.V."/>
            <person name="Debuchy R."/>
            <person name="Gladieux P."/>
            <person name="Hiltunen Thoren M."/>
            <person name="Johannesson H."/>
        </authorList>
    </citation>
    <scope>NUCLEOTIDE SEQUENCE</scope>
    <source>
        <strain evidence="2">CBS 118394</strain>
    </source>
</reference>
<name>A0AAE0HWW2_9PEZI</name>
<evidence type="ECO:0000313" key="3">
    <source>
        <dbReference type="Proteomes" id="UP001283341"/>
    </source>
</evidence>
<evidence type="ECO:0000256" key="1">
    <source>
        <dbReference type="SAM" id="MobiDB-lite"/>
    </source>
</evidence>
<gene>
    <name evidence="2" type="ORF">B0H66DRAFT_631163</name>
</gene>
<keyword evidence="3" id="KW-1185">Reference proteome</keyword>
<evidence type="ECO:0000313" key="2">
    <source>
        <dbReference type="EMBL" id="KAK3314422.1"/>
    </source>
</evidence>
<proteinExistence type="predicted"/>